<sequence>MSISAAKSSVTVFTLDPKEFNRHPAIIVNGEALPL</sequence>
<dbReference type="Proteomes" id="UP000281553">
    <property type="component" value="Unassembled WGS sequence"/>
</dbReference>
<accession>A0A3P6QPX1</accession>
<gene>
    <name evidence="1" type="ORF">DILT_LOCUS413</name>
</gene>
<evidence type="ECO:0000313" key="1">
    <source>
        <dbReference type="EMBL" id="VDK32298.1"/>
    </source>
</evidence>
<dbReference type="EMBL" id="UYRU01001689">
    <property type="protein sequence ID" value="VDK32298.1"/>
    <property type="molecule type" value="Genomic_DNA"/>
</dbReference>
<proteinExistence type="predicted"/>
<keyword evidence="2" id="KW-1185">Reference proteome</keyword>
<evidence type="ECO:0000313" key="2">
    <source>
        <dbReference type="Proteomes" id="UP000281553"/>
    </source>
</evidence>
<name>A0A3P6QPX1_DIBLA</name>
<dbReference type="AlphaFoldDB" id="A0A3P6QPX1"/>
<dbReference type="OrthoDB" id="6149641at2759"/>
<reference evidence="1 2" key="1">
    <citation type="submission" date="2018-11" db="EMBL/GenBank/DDBJ databases">
        <authorList>
            <consortium name="Pathogen Informatics"/>
        </authorList>
    </citation>
    <scope>NUCLEOTIDE SEQUENCE [LARGE SCALE GENOMIC DNA]</scope>
</reference>
<organism evidence="1 2">
    <name type="scientific">Dibothriocephalus latus</name>
    <name type="common">Fish tapeworm</name>
    <name type="synonym">Diphyllobothrium latum</name>
    <dbReference type="NCBI Taxonomy" id="60516"/>
    <lineage>
        <taxon>Eukaryota</taxon>
        <taxon>Metazoa</taxon>
        <taxon>Spiralia</taxon>
        <taxon>Lophotrochozoa</taxon>
        <taxon>Platyhelminthes</taxon>
        <taxon>Cestoda</taxon>
        <taxon>Eucestoda</taxon>
        <taxon>Diphyllobothriidea</taxon>
        <taxon>Diphyllobothriidae</taxon>
        <taxon>Dibothriocephalus</taxon>
    </lineage>
</organism>
<feature type="non-terminal residue" evidence="1">
    <location>
        <position position="35"/>
    </location>
</feature>
<protein>
    <submittedName>
        <fullName evidence="1">Uncharacterized protein</fullName>
    </submittedName>
</protein>